<evidence type="ECO:0000256" key="2">
    <source>
        <dbReference type="PIRSR" id="PIRSR601310-3"/>
    </source>
</evidence>
<protein>
    <recommendedName>
        <fullName evidence="4">HIT domain-containing protein</fullName>
    </recommendedName>
</protein>
<organism evidence="5 6">
    <name type="scientific">Pseudohongiella acticola</name>
    <dbReference type="NCBI Taxonomy" id="1524254"/>
    <lineage>
        <taxon>Bacteria</taxon>
        <taxon>Pseudomonadati</taxon>
        <taxon>Pseudomonadota</taxon>
        <taxon>Gammaproteobacteria</taxon>
        <taxon>Pseudomonadales</taxon>
        <taxon>Pseudohongiellaceae</taxon>
        <taxon>Pseudohongiella</taxon>
    </lineage>
</organism>
<evidence type="ECO:0000256" key="1">
    <source>
        <dbReference type="PIRSR" id="PIRSR601310-1"/>
    </source>
</evidence>
<reference evidence="6" key="1">
    <citation type="submission" date="2016-07" db="EMBL/GenBank/DDBJ databases">
        <authorList>
            <person name="Florea S."/>
            <person name="Webb J.S."/>
            <person name="Jaromczyk J."/>
            <person name="Schardl C.L."/>
        </authorList>
    </citation>
    <scope>NUCLEOTIDE SEQUENCE [LARGE SCALE GENOMIC DNA]</scope>
    <source>
        <strain evidence="6">KCTC 42131</strain>
    </source>
</reference>
<accession>A0A1E8CLC3</accession>
<feature type="short sequence motif" description="Histidine triad motif" evidence="2 3">
    <location>
        <begin position="91"/>
        <end position="95"/>
    </location>
</feature>
<dbReference type="GO" id="GO:0009117">
    <property type="term" value="P:nucleotide metabolic process"/>
    <property type="evidence" value="ECO:0007669"/>
    <property type="project" value="TreeGrafter"/>
</dbReference>
<dbReference type="Pfam" id="PF01230">
    <property type="entry name" value="HIT"/>
    <property type="match status" value="1"/>
</dbReference>
<comment type="caution">
    <text evidence="5">The sequence shown here is derived from an EMBL/GenBank/DDBJ whole genome shotgun (WGS) entry which is preliminary data.</text>
</comment>
<dbReference type="PROSITE" id="PS51084">
    <property type="entry name" value="HIT_2"/>
    <property type="match status" value="1"/>
</dbReference>
<dbReference type="GO" id="GO:0003824">
    <property type="term" value="F:catalytic activity"/>
    <property type="evidence" value="ECO:0007669"/>
    <property type="project" value="InterPro"/>
</dbReference>
<proteinExistence type="predicted"/>
<keyword evidence="6" id="KW-1185">Reference proteome</keyword>
<dbReference type="InterPro" id="IPR001310">
    <property type="entry name" value="Histidine_triad_HIT"/>
</dbReference>
<dbReference type="AlphaFoldDB" id="A0A1E8CLC3"/>
<dbReference type="PANTHER" id="PTHR46648">
    <property type="entry name" value="HIT FAMILY PROTEIN 1"/>
    <property type="match status" value="1"/>
</dbReference>
<dbReference type="STRING" id="1524254.PHACT_08675"/>
<evidence type="ECO:0000313" key="5">
    <source>
        <dbReference type="EMBL" id="OFE13204.1"/>
    </source>
</evidence>
<dbReference type="PANTHER" id="PTHR46648:SF1">
    <property type="entry name" value="ADENOSINE 5'-MONOPHOSPHORAMIDASE HNT1"/>
    <property type="match status" value="1"/>
</dbReference>
<feature type="domain" description="HIT" evidence="4">
    <location>
        <begin position="4"/>
        <end position="107"/>
    </location>
</feature>
<dbReference type="InterPro" id="IPR036265">
    <property type="entry name" value="HIT-like_sf"/>
</dbReference>
<dbReference type="Proteomes" id="UP000175669">
    <property type="component" value="Unassembled WGS sequence"/>
</dbReference>
<dbReference type="EMBL" id="MASR01000001">
    <property type="protein sequence ID" value="OFE13204.1"/>
    <property type="molecule type" value="Genomic_DNA"/>
</dbReference>
<name>A0A1E8CLC3_9GAMM</name>
<feature type="active site" description="Tele-AMP-histidine intermediate" evidence="1">
    <location>
        <position position="93"/>
    </location>
</feature>
<dbReference type="OrthoDB" id="9784774at2"/>
<dbReference type="InterPro" id="IPR011146">
    <property type="entry name" value="HIT-like"/>
</dbReference>
<evidence type="ECO:0000259" key="4">
    <source>
        <dbReference type="PROSITE" id="PS51084"/>
    </source>
</evidence>
<evidence type="ECO:0000256" key="3">
    <source>
        <dbReference type="PROSITE-ProRule" id="PRU00464"/>
    </source>
</evidence>
<evidence type="ECO:0000313" key="6">
    <source>
        <dbReference type="Proteomes" id="UP000175669"/>
    </source>
</evidence>
<dbReference type="SUPFAM" id="SSF54197">
    <property type="entry name" value="HIT-like"/>
    <property type="match status" value="1"/>
</dbReference>
<dbReference type="RefSeq" id="WP_070116971.1">
    <property type="nucleotide sequence ID" value="NZ_MASR01000001.1"/>
</dbReference>
<dbReference type="Gene3D" id="3.30.428.10">
    <property type="entry name" value="HIT-like"/>
    <property type="match status" value="1"/>
</dbReference>
<sequence length="141" mass="15761">MSSLFTQIREGQLPGHVLWDDGRCFAILTIKPIRVGHLLVIPHQEVDHWDDMEAELNAHVFQVASVLSRTLRSQFDCEKVGMMVAGLEVRHAHLHLVPITAISDLNFALAQERDEVAQLGTACRIRQALRDAGHPAVPDED</sequence>
<gene>
    <name evidence="5" type="ORF">PHACT_08675</name>
</gene>
<dbReference type="PRINTS" id="PR00332">
    <property type="entry name" value="HISTRIAD"/>
</dbReference>